<feature type="non-terminal residue" evidence="2">
    <location>
        <position position="1"/>
    </location>
</feature>
<protein>
    <submittedName>
        <fullName evidence="2">Uncharacterized protein</fullName>
    </submittedName>
</protein>
<evidence type="ECO:0000256" key="1">
    <source>
        <dbReference type="SAM" id="MobiDB-lite"/>
    </source>
</evidence>
<organism evidence="2 3">
    <name type="scientific">Tamilnaduibacter salinus</name>
    <dbReference type="NCBI Taxonomy" id="1484056"/>
    <lineage>
        <taxon>Bacteria</taxon>
        <taxon>Pseudomonadati</taxon>
        <taxon>Pseudomonadota</taxon>
        <taxon>Gammaproteobacteria</taxon>
        <taxon>Pseudomonadales</taxon>
        <taxon>Marinobacteraceae</taxon>
        <taxon>Tamilnaduibacter</taxon>
    </lineage>
</organism>
<sequence>PGSGSGVSAQSPGSPQGVTAKGGKVEPEALATTDQRPEGDPSATIDRLKAAAATGAVSASACNQDGQGKCTVHDHGSEPNTALQSAPDSHGRTASNDSDSEDATEAEIEPGFHVVRQPMTKTELIKILYGDVSAKPDHFDRLNPDLSNRVLPGEMIVLGDPEAKACTQKESDLMAVAKEVNQQVRSLDEKEAQFITDHYDLLETLTSTTQTGLGAGAVMISKQVQGIEANLRELEALHQESYRKHGHLNSQEFFDKRKAIFRKLDFSLGKVARKGLALDDNPKLKKSLGLSTKSIVHHWKHSGVGGIPGYATHYDRLTAGAKYAKAGGYVAIALDVALAEMRIKEVCTSGSARECSKIKYTERGRVAGSTAGGALGAAVGGATCFAVGITTAGVGGVACAIILGGTGSAVGGTAGGAVGEFSGEAIYEKTYTE</sequence>
<evidence type="ECO:0000313" key="3">
    <source>
        <dbReference type="Proteomes" id="UP000245887"/>
    </source>
</evidence>
<evidence type="ECO:0000313" key="2">
    <source>
        <dbReference type="EMBL" id="PVY69320.1"/>
    </source>
</evidence>
<feature type="compositionally biased region" description="Acidic residues" evidence="1">
    <location>
        <begin position="98"/>
        <end position="108"/>
    </location>
</feature>
<dbReference type="RefSeq" id="WP_243402479.1">
    <property type="nucleotide sequence ID" value="NZ_QEKQ01000017.1"/>
</dbReference>
<comment type="caution">
    <text evidence="2">The sequence shown here is derived from an EMBL/GenBank/DDBJ whole genome shotgun (WGS) entry which is preliminary data.</text>
</comment>
<dbReference type="AlphaFoldDB" id="A0A2U1CT03"/>
<reference evidence="2 3" key="1">
    <citation type="submission" date="2018-04" db="EMBL/GenBank/DDBJ databases">
        <title>Genomic Encyclopedia of Type Strains, Phase IV (KMG-IV): sequencing the most valuable type-strain genomes for metagenomic binning, comparative biology and taxonomic classification.</title>
        <authorList>
            <person name="Goeker M."/>
        </authorList>
    </citation>
    <scope>NUCLEOTIDE SEQUENCE [LARGE SCALE GENOMIC DNA]</scope>
    <source>
        <strain evidence="2 3">DSM 28688</strain>
    </source>
</reference>
<name>A0A2U1CT03_9GAMM</name>
<dbReference type="Proteomes" id="UP000245887">
    <property type="component" value="Unassembled WGS sequence"/>
</dbReference>
<feature type="compositionally biased region" description="Polar residues" evidence="1">
    <location>
        <begin position="78"/>
        <end position="97"/>
    </location>
</feature>
<feature type="compositionally biased region" description="Polar residues" evidence="1">
    <location>
        <begin position="1"/>
        <end position="17"/>
    </location>
</feature>
<gene>
    <name evidence="2" type="ORF">C8D92_1171</name>
</gene>
<accession>A0A2U1CT03</accession>
<feature type="region of interest" description="Disordered" evidence="1">
    <location>
        <begin position="1"/>
        <end position="113"/>
    </location>
</feature>
<proteinExistence type="predicted"/>
<dbReference type="EMBL" id="QEKQ01000017">
    <property type="protein sequence ID" value="PVY69320.1"/>
    <property type="molecule type" value="Genomic_DNA"/>
</dbReference>
<feature type="compositionally biased region" description="Low complexity" evidence="1">
    <location>
        <begin position="50"/>
        <end position="61"/>
    </location>
</feature>